<dbReference type="EMBL" id="GU943100">
    <property type="protein sequence ID" value="ADD95815.1"/>
    <property type="molecule type" value="Genomic_DNA"/>
</dbReference>
<proteinExistence type="predicted"/>
<feature type="compositionally biased region" description="Basic and acidic residues" evidence="1">
    <location>
        <begin position="30"/>
        <end position="39"/>
    </location>
</feature>
<protein>
    <submittedName>
        <fullName evidence="2">Uncharacterized protein</fullName>
    </submittedName>
</protein>
<name>D6PJB4_9ZZZZ</name>
<dbReference type="AlphaFoldDB" id="D6PJB4"/>
<accession>D6PJB4</accession>
<reference evidence="2" key="1">
    <citation type="journal article" date="2010" name="ISME J.">
        <title>Metagenome of the Mediterranean deep chlorophyll maximum studied by direct and fosmid library 454 pyrosequencing.</title>
        <authorList>
            <person name="Ghai R."/>
            <person name="Martin-Cuadrado A.B."/>
            <person name="Molto A.G."/>
            <person name="Heredia I.G."/>
            <person name="Cabrera R."/>
            <person name="Martin J."/>
            <person name="Verdu M."/>
            <person name="Deschamps P."/>
            <person name="Moreira D."/>
            <person name="Lopez-Garcia P."/>
            <person name="Mira A."/>
            <person name="Rodriguez-Valera F."/>
        </authorList>
    </citation>
    <scope>NUCLEOTIDE SEQUENCE</scope>
</reference>
<feature type="region of interest" description="Disordered" evidence="1">
    <location>
        <begin position="1"/>
        <end position="57"/>
    </location>
</feature>
<evidence type="ECO:0000256" key="1">
    <source>
        <dbReference type="SAM" id="MobiDB-lite"/>
    </source>
</evidence>
<sequence length="89" mass="10325">MQAQLEEEDDSDEDETMPLRKALRQQSPLSREDAHDQYKVEGGIWPDSQSDSDSDWELARSPITALDTNIKRRFQDVYNDLQSKLEALK</sequence>
<organism evidence="2">
    <name type="scientific">uncultured organism MedDCM-OCT-S08-C695</name>
    <dbReference type="NCBI Taxonomy" id="743640"/>
    <lineage>
        <taxon>unclassified sequences</taxon>
        <taxon>environmental samples</taxon>
    </lineage>
</organism>
<feature type="compositionally biased region" description="Acidic residues" evidence="1">
    <location>
        <begin position="1"/>
        <end position="16"/>
    </location>
</feature>
<evidence type="ECO:0000313" key="2">
    <source>
        <dbReference type="EMBL" id="ADD95815.1"/>
    </source>
</evidence>